<evidence type="ECO:0000256" key="2">
    <source>
        <dbReference type="ARBA" id="ARBA00023015"/>
    </source>
</evidence>
<dbReference type="PROSITE" id="PS50982">
    <property type="entry name" value="MBD"/>
    <property type="match status" value="1"/>
</dbReference>
<keyword evidence="9" id="KW-1185">Reference proteome</keyword>
<dbReference type="GO" id="GO:0005634">
    <property type="term" value="C:nucleus"/>
    <property type="evidence" value="ECO:0007669"/>
    <property type="project" value="UniProtKB-SubCell"/>
</dbReference>
<evidence type="ECO:0000256" key="3">
    <source>
        <dbReference type="ARBA" id="ARBA00023125"/>
    </source>
</evidence>
<evidence type="ECO:0000256" key="5">
    <source>
        <dbReference type="ARBA" id="ARBA00023242"/>
    </source>
</evidence>
<evidence type="ECO:0000256" key="6">
    <source>
        <dbReference type="SAM" id="MobiDB-lite"/>
    </source>
</evidence>
<accession>A0AAV0GGT6</accession>
<feature type="compositionally biased region" description="Basic residues" evidence="6">
    <location>
        <begin position="101"/>
        <end position="110"/>
    </location>
</feature>
<evidence type="ECO:0000256" key="1">
    <source>
        <dbReference type="ARBA" id="ARBA00004123"/>
    </source>
</evidence>
<evidence type="ECO:0000259" key="7">
    <source>
        <dbReference type="PROSITE" id="PS50982"/>
    </source>
</evidence>
<proteinExistence type="predicted"/>
<dbReference type="GO" id="GO:0003677">
    <property type="term" value="F:DNA binding"/>
    <property type="evidence" value="ECO:0007669"/>
    <property type="project" value="UniProtKB-KW"/>
</dbReference>
<evidence type="ECO:0000313" key="8">
    <source>
        <dbReference type="EMBL" id="CAH9147080.1"/>
    </source>
</evidence>
<reference evidence="8" key="1">
    <citation type="submission" date="2022-07" db="EMBL/GenBank/DDBJ databases">
        <authorList>
            <person name="Macas J."/>
            <person name="Novak P."/>
            <person name="Neumann P."/>
        </authorList>
    </citation>
    <scope>NUCLEOTIDE SEQUENCE</scope>
</reference>
<name>A0AAV0GGT6_9ASTE</name>
<dbReference type="SUPFAM" id="SSF54171">
    <property type="entry name" value="DNA-binding domain"/>
    <property type="match status" value="1"/>
</dbReference>
<evidence type="ECO:0000313" key="9">
    <source>
        <dbReference type="Proteomes" id="UP001152523"/>
    </source>
</evidence>
<dbReference type="Proteomes" id="UP001152523">
    <property type="component" value="Unassembled WGS sequence"/>
</dbReference>
<gene>
    <name evidence="8" type="ORF">CEPIT_LOCUS43466</name>
</gene>
<keyword evidence="4" id="KW-0804">Transcription</keyword>
<dbReference type="AlphaFoldDB" id="A0AAV0GGT6"/>
<feature type="compositionally biased region" description="Polar residues" evidence="6">
    <location>
        <begin position="277"/>
        <end position="288"/>
    </location>
</feature>
<feature type="domain" description="MBD" evidence="7">
    <location>
        <begin position="12"/>
        <end position="77"/>
    </location>
</feature>
<sequence length="295" mass="32879">MATSDEKLAHDQDEFISLELPAPSSWKKLYIPTEGGRVLFVAPTGEEINNKRQLNQYLKSHPGNPASSEFDWGTGETPRRSTRIIEKSKSRPSLTSEIETHKKRRRTSSGRKKDIKDTEEEVGGKYAEAAKEETNVDGKREVNSAKEEVVDNKEDEIPKEEESIESKESSQFEAGPKDDEDRKTKEVSPGKEAMAGDENQLEVAKLEENGISQDETKEGTAEAKNEGTAEAKYVEAHQLLPSKEFAVETKECHEREKEEDTENNDNEKKEPVIENSVVVSQAGFTNAPSPAPISC</sequence>
<dbReference type="InterPro" id="IPR001739">
    <property type="entry name" value="Methyl_CpG_DNA-bd"/>
</dbReference>
<comment type="subcellular location">
    <subcellularLocation>
        <location evidence="1">Nucleus</location>
    </subcellularLocation>
</comment>
<comment type="caution">
    <text evidence="8">The sequence shown here is derived from an EMBL/GenBank/DDBJ whole genome shotgun (WGS) entry which is preliminary data.</text>
</comment>
<organism evidence="8 9">
    <name type="scientific">Cuscuta epithymum</name>
    <dbReference type="NCBI Taxonomy" id="186058"/>
    <lineage>
        <taxon>Eukaryota</taxon>
        <taxon>Viridiplantae</taxon>
        <taxon>Streptophyta</taxon>
        <taxon>Embryophyta</taxon>
        <taxon>Tracheophyta</taxon>
        <taxon>Spermatophyta</taxon>
        <taxon>Magnoliopsida</taxon>
        <taxon>eudicotyledons</taxon>
        <taxon>Gunneridae</taxon>
        <taxon>Pentapetalae</taxon>
        <taxon>asterids</taxon>
        <taxon>lamiids</taxon>
        <taxon>Solanales</taxon>
        <taxon>Convolvulaceae</taxon>
        <taxon>Cuscuteae</taxon>
        <taxon>Cuscuta</taxon>
        <taxon>Cuscuta subgen. Cuscuta</taxon>
    </lineage>
</organism>
<dbReference type="Pfam" id="PF01429">
    <property type="entry name" value="MBD"/>
    <property type="match status" value="1"/>
</dbReference>
<evidence type="ECO:0000256" key="4">
    <source>
        <dbReference type="ARBA" id="ARBA00023163"/>
    </source>
</evidence>
<dbReference type="PANTHER" id="PTHR33729:SF6">
    <property type="entry name" value="METHYL-CPG-BINDING DOMAIN-CONTAINING PROTEIN 11"/>
    <property type="match status" value="1"/>
</dbReference>
<keyword evidence="5" id="KW-0539">Nucleus</keyword>
<feature type="compositionally biased region" description="Basic and acidic residues" evidence="6">
    <location>
        <begin position="245"/>
        <end position="258"/>
    </location>
</feature>
<protein>
    <recommendedName>
        <fullName evidence="7">MBD domain-containing protein</fullName>
    </recommendedName>
</protein>
<dbReference type="PANTHER" id="PTHR33729">
    <property type="entry name" value="METHYL-CPG BINDING DOMAIN CONTAINING PROTEIN, EXPRESSED"/>
    <property type="match status" value="1"/>
</dbReference>
<feature type="compositionally biased region" description="Basic and acidic residues" evidence="6">
    <location>
        <begin position="128"/>
        <end position="189"/>
    </location>
</feature>
<keyword evidence="3" id="KW-0238">DNA-binding</keyword>
<dbReference type="InterPro" id="IPR016177">
    <property type="entry name" value="DNA-bd_dom_sf"/>
</dbReference>
<feature type="compositionally biased region" description="Basic and acidic residues" evidence="6">
    <location>
        <begin position="204"/>
        <end position="235"/>
    </location>
</feature>
<keyword evidence="2" id="KW-0805">Transcription regulation</keyword>
<dbReference type="EMBL" id="CAMAPF010001122">
    <property type="protein sequence ID" value="CAH9147080.1"/>
    <property type="molecule type" value="Genomic_DNA"/>
</dbReference>
<feature type="compositionally biased region" description="Basic and acidic residues" evidence="6">
    <location>
        <begin position="77"/>
        <end position="89"/>
    </location>
</feature>
<feature type="region of interest" description="Disordered" evidence="6">
    <location>
        <begin position="57"/>
        <end position="295"/>
    </location>
</feature>
<dbReference type="InterPro" id="IPR039622">
    <property type="entry name" value="MBD10/11"/>
</dbReference>
<dbReference type="Gene3D" id="3.30.890.10">
    <property type="entry name" value="Methyl-cpg-binding Protein 2, Chain A"/>
    <property type="match status" value="1"/>
</dbReference>